<dbReference type="Gene3D" id="2.60.40.1080">
    <property type="match status" value="3"/>
</dbReference>
<dbReference type="EMBL" id="CP022163">
    <property type="protein sequence ID" value="ATB27042.1"/>
    <property type="molecule type" value="Genomic_DNA"/>
</dbReference>
<dbReference type="PROSITE" id="PS51257">
    <property type="entry name" value="PROKAR_LIPOPROTEIN"/>
    <property type="match status" value="1"/>
</dbReference>
<evidence type="ECO:0000313" key="2">
    <source>
        <dbReference type="EMBL" id="ATB27042.1"/>
    </source>
</evidence>
<reference evidence="2 3" key="1">
    <citation type="submission" date="2017-06" db="EMBL/GenBank/DDBJ databases">
        <authorList>
            <person name="Kim H.J."/>
            <person name="Triplett B.A."/>
        </authorList>
    </citation>
    <scope>NUCLEOTIDE SEQUENCE [LARGE SCALE GENOMIC DNA]</scope>
    <source>
        <strain evidence="2 3">DSM 14713</strain>
    </source>
</reference>
<feature type="domain" description="BIG2" evidence="1">
    <location>
        <begin position="197"/>
        <end position="278"/>
    </location>
</feature>
<dbReference type="KEGG" id="mbd:MEBOL_000477"/>
<evidence type="ECO:0000313" key="3">
    <source>
        <dbReference type="Proteomes" id="UP000217289"/>
    </source>
</evidence>
<dbReference type="SMART" id="SM00635">
    <property type="entry name" value="BID_2"/>
    <property type="match status" value="3"/>
</dbReference>
<dbReference type="InterPro" id="IPR003343">
    <property type="entry name" value="Big_2"/>
</dbReference>
<name>A0A250I7B5_9BACT</name>
<feature type="domain" description="BIG2" evidence="1">
    <location>
        <begin position="112"/>
        <end position="192"/>
    </location>
</feature>
<protein>
    <submittedName>
        <fullName evidence="2">Alpha-fucosidase</fullName>
    </submittedName>
</protein>
<accession>A0A250I7B5</accession>
<evidence type="ECO:0000259" key="1">
    <source>
        <dbReference type="SMART" id="SM00635"/>
    </source>
</evidence>
<dbReference type="InterPro" id="IPR008964">
    <property type="entry name" value="Invasin/intimin_cell_adhesion"/>
</dbReference>
<dbReference type="AlphaFoldDB" id="A0A250I7B5"/>
<organism evidence="2 3">
    <name type="scientific">Melittangium boletus DSM 14713</name>
    <dbReference type="NCBI Taxonomy" id="1294270"/>
    <lineage>
        <taxon>Bacteria</taxon>
        <taxon>Pseudomonadati</taxon>
        <taxon>Myxococcota</taxon>
        <taxon>Myxococcia</taxon>
        <taxon>Myxococcales</taxon>
        <taxon>Cystobacterineae</taxon>
        <taxon>Archangiaceae</taxon>
        <taxon>Melittangium</taxon>
    </lineage>
</organism>
<dbReference type="Proteomes" id="UP000217289">
    <property type="component" value="Chromosome"/>
</dbReference>
<proteinExistence type="predicted"/>
<dbReference type="Pfam" id="PF02368">
    <property type="entry name" value="Big_2"/>
    <property type="match status" value="2"/>
</dbReference>
<gene>
    <name evidence="2" type="ORF">MEBOL_000477</name>
</gene>
<sequence length="281" mass="28271">MENKPIMKKLFTPFVAVSVVLFGSACQKVEKIAVTPSKVALSEAGQTAQLAPQALTGEGEPVQKATFEFASSDGQVATVDPLGKVTAVKSGSATITVKSAEVSATTPVEVVIPSTLVLQGAPLTLTGLGSEGALTAEVKDDAGRTVPDAKVELSSADANVVAVEGNTLKAKAVGTTTVTATSGALKQTAEVTVKLPDVDTVAFTETVPATLKVGESAALAVVAKGTDGASIQGVSFTFTTSDEKIATVDAEGKVQAVKPGSVTIKAEGGSKAAETKLTIKK</sequence>
<keyword evidence="3" id="KW-1185">Reference proteome</keyword>
<feature type="domain" description="BIG2" evidence="1">
    <location>
        <begin position="28"/>
        <end position="109"/>
    </location>
</feature>
<dbReference type="SUPFAM" id="SSF49373">
    <property type="entry name" value="Invasin/intimin cell-adhesion fragments"/>
    <property type="match status" value="3"/>
</dbReference>